<dbReference type="RefSeq" id="WP_141958972.1">
    <property type="nucleotide sequence ID" value="NZ_VFOZ01000001.1"/>
</dbReference>
<dbReference type="SUPFAM" id="SSF49329">
    <property type="entry name" value="Cu,Zn superoxide dismutase-like"/>
    <property type="match status" value="1"/>
</dbReference>
<keyword evidence="3" id="KW-0560">Oxidoreductase</keyword>
<proteinExistence type="inferred from homology"/>
<comment type="function">
    <text evidence="2">Destroys radicals which are normally produced within the cells and which are toxic to biological systems. May play a role in favoring mycobacterial survival in phagocytes.</text>
</comment>
<feature type="domain" description="Superoxide dismutase copper/zinc binding" evidence="5">
    <location>
        <begin position="49"/>
        <end position="195"/>
    </location>
</feature>
<evidence type="ECO:0000256" key="1">
    <source>
        <dbReference type="ARBA" id="ARBA00010457"/>
    </source>
</evidence>
<comment type="catalytic activity">
    <reaction evidence="3">
        <text>2 superoxide + 2 H(+) = H2O2 + O2</text>
        <dbReference type="Rhea" id="RHEA:20696"/>
        <dbReference type="ChEBI" id="CHEBI:15378"/>
        <dbReference type="ChEBI" id="CHEBI:15379"/>
        <dbReference type="ChEBI" id="CHEBI:16240"/>
        <dbReference type="ChEBI" id="CHEBI:18421"/>
        <dbReference type="EC" id="1.15.1.1"/>
    </reaction>
</comment>
<name>A0A543CS82_9ACTN</name>
<dbReference type="InterPro" id="IPR018152">
    <property type="entry name" value="SOD_Cu/Zn_BS"/>
</dbReference>
<evidence type="ECO:0000259" key="5">
    <source>
        <dbReference type="Pfam" id="PF00080"/>
    </source>
</evidence>
<comment type="cofactor">
    <cofactor evidence="3">
        <name>Cu cation</name>
        <dbReference type="ChEBI" id="CHEBI:23378"/>
    </cofactor>
    <text evidence="3">Binds 1 copper ion per subunit.</text>
</comment>
<evidence type="ECO:0000313" key="7">
    <source>
        <dbReference type="Proteomes" id="UP000316096"/>
    </source>
</evidence>
<sequence length="198" mass="20552">MPGKYHLLAVVALGGGATALGAFTAGKTIRQPGMPGGAVIKSAEGKTVGSLRVEDSGRHKSKVTVSAKGLPPGYHGFHFHKKGVCDARSIDPKTGSPFYSAGPHFDLGSHSHPNHSGDLPDLLIAADGTGHATITTDRFQLRQLLDADGSAIIIHALPDDQANIPKRYQANGKPGPDAESHRTGDSGARIACGVITKR</sequence>
<dbReference type="EC" id="1.15.1.1" evidence="3"/>
<reference evidence="6 7" key="1">
    <citation type="submission" date="2019-06" db="EMBL/GenBank/DDBJ databases">
        <title>Sequencing the genomes of 1000 actinobacteria strains.</title>
        <authorList>
            <person name="Klenk H.-P."/>
        </authorList>
    </citation>
    <scope>NUCLEOTIDE SEQUENCE [LARGE SCALE GENOMIC DNA]</scope>
    <source>
        <strain evidence="6 7">DSM 102200</strain>
    </source>
</reference>
<comment type="cofactor">
    <cofactor evidence="3">
        <name>Zn(2+)</name>
        <dbReference type="ChEBI" id="CHEBI:29105"/>
    </cofactor>
    <text evidence="3">Binds 1 zinc ion per subunit.</text>
</comment>
<dbReference type="GO" id="GO:0004784">
    <property type="term" value="F:superoxide dismutase activity"/>
    <property type="evidence" value="ECO:0007669"/>
    <property type="project" value="UniProtKB-EC"/>
</dbReference>
<evidence type="ECO:0000256" key="4">
    <source>
        <dbReference type="SAM" id="MobiDB-lite"/>
    </source>
</evidence>
<dbReference type="Gene3D" id="2.60.40.200">
    <property type="entry name" value="Superoxide dismutase, copper/zinc binding domain"/>
    <property type="match status" value="1"/>
</dbReference>
<gene>
    <name evidence="6" type="ORF">FB559_5561</name>
</gene>
<comment type="caution">
    <text evidence="6">The sequence shown here is derived from an EMBL/GenBank/DDBJ whole genome shotgun (WGS) entry which is preliminary data.</text>
</comment>
<dbReference type="Pfam" id="PF00080">
    <property type="entry name" value="Sod_Cu"/>
    <property type="match status" value="1"/>
</dbReference>
<dbReference type="InterPro" id="IPR036423">
    <property type="entry name" value="SOD-like_Cu/Zn_dom_sf"/>
</dbReference>
<dbReference type="GO" id="GO:0005507">
    <property type="term" value="F:copper ion binding"/>
    <property type="evidence" value="ECO:0007669"/>
    <property type="project" value="InterPro"/>
</dbReference>
<dbReference type="AlphaFoldDB" id="A0A543CS82"/>
<dbReference type="EMBL" id="VFOZ01000001">
    <property type="protein sequence ID" value="TQL99860.1"/>
    <property type="molecule type" value="Genomic_DNA"/>
</dbReference>
<evidence type="ECO:0000313" key="6">
    <source>
        <dbReference type="EMBL" id="TQL99860.1"/>
    </source>
</evidence>
<keyword evidence="3" id="KW-0479">Metal-binding</keyword>
<feature type="region of interest" description="Disordered" evidence="4">
    <location>
        <begin position="164"/>
        <end position="187"/>
    </location>
</feature>
<dbReference type="Proteomes" id="UP000316096">
    <property type="component" value="Unassembled WGS sequence"/>
</dbReference>
<keyword evidence="3" id="KW-0862">Zinc</keyword>
<dbReference type="PROSITE" id="PS00332">
    <property type="entry name" value="SOD_CU_ZN_2"/>
    <property type="match status" value="1"/>
</dbReference>
<dbReference type="InterPro" id="IPR001424">
    <property type="entry name" value="SOD_Cu_Zn_dom"/>
</dbReference>
<organism evidence="6 7">
    <name type="scientific">Actinoallomurus bryophytorum</name>
    <dbReference type="NCBI Taxonomy" id="1490222"/>
    <lineage>
        <taxon>Bacteria</taxon>
        <taxon>Bacillati</taxon>
        <taxon>Actinomycetota</taxon>
        <taxon>Actinomycetes</taxon>
        <taxon>Streptosporangiales</taxon>
        <taxon>Thermomonosporaceae</taxon>
        <taxon>Actinoallomurus</taxon>
    </lineage>
</organism>
<dbReference type="InterPro" id="IPR024134">
    <property type="entry name" value="SOD_Cu/Zn_/chaperone"/>
</dbReference>
<dbReference type="PANTHER" id="PTHR10003">
    <property type="entry name" value="SUPEROXIDE DISMUTASE CU-ZN -RELATED"/>
    <property type="match status" value="1"/>
</dbReference>
<dbReference type="OrthoDB" id="9792957at2"/>
<comment type="similarity">
    <text evidence="1 3">Belongs to the Cu-Zn superoxide dismutase family.</text>
</comment>
<keyword evidence="7" id="KW-1185">Reference proteome</keyword>
<protein>
    <recommendedName>
        <fullName evidence="3">Superoxide dismutase [Cu-Zn]</fullName>
        <ecNumber evidence="3">1.15.1.1</ecNumber>
    </recommendedName>
</protein>
<keyword evidence="3" id="KW-0186">Copper</keyword>
<accession>A0A543CS82</accession>
<evidence type="ECO:0000256" key="3">
    <source>
        <dbReference type="RuleBase" id="RU000393"/>
    </source>
</evidence>
<evidence type="ECO:0000256" key="2">
    <source>
        <dbReference type="ARBA" id="ARBA00024900"/>
    </source>
</evidence>